<protein>
    <submittedName>
        <fullName evidence="1">Baseplate J-like protein</fullName>
    </submittedName>
</protein>
<organism evidence="1 2">
    <name type="scientific">Cetobacterium ceti</name>
    <dbReference type="NCBI Taxonomy" id="180163"/>
    <lineage>
        <taxon>Bacteria</taxon>
        <taxon>Fusobacteriati</taxon>
        <taxon>Fusobacteriota</taxon>
        <taxon>Fusobacteriia</taxon>
        <taxon>Fusobacteriales</taxon>
        <taxon>Fusobacteriaceae</taxon>
        <taxon>Cetobacterium</taxon>
    </lineage>
</organism>
<name>A0A1T4QVY4_9FUSO</name>
<accession>A0A1T4QVY4</accession>
<reference evidence="1 2" key="1">
    <citation type="submission" date="2017-02" db="EMBL/GenBank/DDBJ databases">
        <authorList>
            <person name="Peterson S.W."/>
        </authorList>
    </citation>
    <scope>NUCLEOTIDE SEQUENCE [LARGE SCALE GENOMIC DNA]</scope>
    <source>
        <strain evidence="1 2">ATCC 700028</strain>
    </source>
</reference>
<dbReference type="RefSeq" id="WP_078694894.1">
    <property type="nucleotide sequence ID" value="NZ_FUWX01000033.1"/>
</dbReference>
<gene>
    <name evidence="1" type="ORF">SAMN02745174_02473</name>
</gene>
<keyword evidence="2" id="KW-1185">Reference proteome</keyword>
<dbReference type="AlphaFoldDB" id="A0A1T4QVY4"/>
<dbReference type="Proteomes" id="UP000191153">
    <property type="component" value="Unassembled WGS sequence"/>
</dbReference>
<dbReference type="OrthoDB" id="11287at203492"/>
<evidence type="ECO:0000313" key="1">
    <source>
        <dbReference type="EMBL" id="SKA07893.1"/>
    </source>
</evidence>
<dbReference type="EMBL" id="FUWX01000033">
    <property type="protein sequence ID" value="SKA07893.1"/>
    <property type="molecule type" value="Genomic_DNA"/>
</dbReference>
<dbReference type="STRING" id="180163.SAMN02745174_02473"/>
<evidence type="ECO:0000313" key="2">
    <source>
        <dbReference type="Proteomes" id="UP000191153"/>
    </source>
</evidence>
<sequence>MPSKKGFQGLMDMAINRACLNFGKDFNTSDDGNWYKITSPIIVICSYLEDRIIAREMAANIYTAAGEDLDNLITNDLFYRNKGNFAEGLCNITGENDTYIPVGSITILGKNNKYYKNVEPGIIKNKTLKIKFKALEMGTSYNLL</sequence>
<proteinExistence type="predicted"/>